<evidence type="ECO:0000256" key="7">
    <source>
        <dbReference type="ARBA" id="ARBA00022679"/>
    </source>
</evidence>
<dbReference type="Proteomes" id="UP000649617">
    <property type="component" value="Unassembled WGS sequence"/>
</dbReference>
<evidence type="ECO:0000256" key="6">
    <source>
        <dbReference type="ARBA" id="ARBA00022448"/>
    </source>
</evidence>
<accession>A0A812SLN7</accession>
<dbReference type="Gene3D" id="3.40.50.300">
    <property type="entry name" value="P-loop containing nucleotide triphosphate hydrolases"/>
    <property type="match status" value="1"/>
</dbReference>
<evidence type="ECO:0000256" key="4">
    <source>
        <dbReference type="ARBA" id="ARBA00008704"/>
    </source>
</evidence>
<dbReference type="SUPFAM" id="SSF52540">
    <property type="entry name" value="P-loop containing nucleoside triphosphate hydrolases"/>
    <property type="match status" value="1"/>
</dbReference>
<comment type="similarity">
    <text evidence="4">Belongs to the pex2/pex10/pex12 family.</text>
</comment>
<keyword evidence="7" id="KW-0808">Transferase</keyword>
<evidence type="ECO:0000256" key="10">
    <source>
        <dbReference type="ARBA" id="ARBA00022771"/>
    </source>
</evidence>
<dbReference type="AlphaFoldDB" id="A0A812SLN7"/>
<evidence type="ECO:0000259" key="17">
    <source>
        <dbReference type="Pfam" id="PF04757"/>
    </source>
</evidence>
<keyword evidence="14" id="KW-1133">Transmembrane helix</keyword>
<keyword evidence="19" id="KW-1185">Reference proteome</keyword>
<evidence type="ECO:0000256" key="2">
    <source>
        <dbReference type="ARBA" id="ARBA00004585"/>
    </source>
</evidence>
<dbReference type="InterPro" id="IPR006845">
    <property type="entry name" value="Pex_N"/>
</dbReference>
<dbReference type="Pfam" id="PF04757">
    <property type="entry name" value="Pex2_Pex12"/>
    <property type="match status" value="1"/>
</dbReference>
<keyword evidence="16" id="KW-0576">Peroxisome</keyword>
<dbReference type="GO" id="GO:0008270">
    <property type="term" value="F:zinc ion binding"/>
    <property type="evidence" value="ECO:0007669"/>
    <property type="project" value="UniProtKB-KW"/>
</dbReference>
<keyword evidence="6" id="KW-0813">Transport</keyword>
<comment type="pathway">
    <text evidence="3">Protein modification; protein ubiquitination.</text>
</comment>
<dbReference type="PANTHER" id="PTHR23350">
    <property type="entry name" value="PEROXISOME ASSEMBLY PROTEIN 10"/>
    <property type="match status" value="1"/>
</dbReference>
<reference evidence="18" key="1">
    <citation type="submission" date="2021-02" db="EMBL/GenBank/DDBJ databases">
        <authorList>
            <person name="Dougan E. K."/>
            <person name="Rhodes N."/>
            <person name="Thang M."/>
            <person name="Chan C."/>
        </authorList>
    </citation>
    <scope>NUCLEOTIDE SEQUENCE</scope>
</reference>
<comment type="catalytic activity">
    <reaction evidence="1">
        <text>S-ubiquitinyl-[E2 ubiquitin-conjugating enzyme]-L-cysteine + [acceptor protein]-L-lysine = [E2 ubiquitin-conjugating enzyme]-L-cysteine + N(6)-ubiquitinyl-[acceptor protein]-L-lysine.</text>
        <dbReference type="EC" id="2.3.2.27"/>
    </reaction>
</comment>
<dbReference type="GO" id="GO:0061630">
    <property type="term" value="F:ubiquitin protein ligase activity"/>
    <property type="evidence" value="ECO:0007669"/>
    <property type="project" value="UniProtKB-EC"/>
</dbReference>
<gene>
    <name evidence="18" type="primary">pex10</name>
    <name evidence="18" type="ORF">SPIL2461_LOCUS12496</name>
</gene>
<evidence type="ECO:0000256" key="12">
    <source>
        <dbReference type="ARBA" id="ARBA00022833"/>
    </source>
</evidence>
<name>A0A812SLN7_SYMPI</name>
<dbReference type="PANTHER" id="PTHR23350:SF0">
    <property type="entry name" value="PEROXISOME BIOGENESIS FACTOR 10"/>
    <property type="match status" value="1"/>
</dbReference>
<evidence type="ECO:0000256" key="8">
    <source>
        <dbReference type="ARBA" id="ARBA00022692"/>
    </source>
</evidence>
<keyword evidence="15" id="KW-0472">Membrane</keyword>
<dbReference type="OrthoDB" id="409558at2759"/>
<keyword evidence="10" id="KW-0863">Zinc-finger</keyword>
<evidence type="ECO:0000256" key="5">
    <source>
        <dbReference type="ARBA" id="ARBA00012483"/>
    </source>
</evidence>
<dbReference type="EC" id="2.3.2.27" evidence="5"/>
<dbReference type="EMBL" id="CAJNIZ010025780">
    <property type="protein sequence ID" value="CAE7486828.1"/>
    <property type="molecule type" value="Genomic_DNA"/>
</dbReference>
<sequence>MAGRHTGLPPPLPFAHPADLVRAHQKDEQCRGELRRLVLDAVDETLGRRAAAWQSTAGALADFAYALCTAVFAGSTLGEEYCELLSVSPGLQPSHWQRRLAATSLGAAWPSVEARLPRRLAALASSYVPIFLRLHLAMFYLFGKYRHVSDRCLSLRSVSMAERPYRSFSYRPLGVLLLAQVLGQVILIALERRRSSTVPADTAISMAGNWDTSSSLGRLSRGPGEAPLCNICMCAAEIPTVSRCMPLASPPWLLLASLSELAARESMEGCAGDFTATGADTLGKKFAKCAAALDAAGGHRSILPSTVAIGFALLVFLSVFSSKLGGVHEVLLHPAYLAVTRLVDQTKKTERQVPQHSCACHEGTGSLQLAADLRYRFLRVGVPQLCIKEANMFKGRISSVARGVSGVAECQRHLEFSTFVPACYGVVDMWRLLSDKTFFRATFGAQIRSLPYGSPGKDEAAVAQVALAHYRKCKAAGSMYVGVYFNAIDEEAMGYELGMCLPSMHLIWNAERETLARWWLASQMGSWHPELEIDAGSLKFAELAHRSEIPVDWAIVGLGRSGTTSLAAWLDTHPRLELLHDKEDSFQEGSFQYLFRRSNLEHLVRREDLSARLTKSSKRRLRILAGFKEPTLLQSDRGREILAEMNHVKILVIVKSWADWLKSHVLFAGGTACFPRTLAQLGNASLKHSCGFSFELGHVVPKMQDLESRGVAANRMKLVHLDALLEEGPSSLKRIAAFLGAGQANYSDWTPLQQRGRVVVNEADFWEEWCQLPEDMAGQLERRRDAATDGLAQMLRRNQEPVPPSLLQPESLQKYACSRAMELKTNCK</sequence>
<evidence type="ECO:0000256" key="14">
    <source>
        <dbReference type="ARBA" id="ARBA00022989"/>
    </source>
</evidence>
<dbReference type="GO" id="GO:0005778">
    <property type="term" value="C:peroxisomal membrane"/>
    <property type="evidence" value="ECO:0007669"/>
    <property type="project" value="UniProtKB-SubCell"/>
</dbReference>
<keyword evidence="13" id="KW-0653">Protein transport</keyword>
<dbReference type="InterPro" id="IPR025654">
    <property type="entry name" value="PEX2/10"/>
</dbReference>
<evidence type="ECO:0000256" key="16">
    <source>
        <dbReference type="ARBA" id="ARBA00023140"/>
    </source>
</evidence>
<protein>
    <recommendedName>
        <fullName evidence="5">RING-type E3 ubiquitin transferase</fullName>
        <ecNumber evidence="5">2.3.2.27</ecNumber>
    </recommendedName>
</protein>
<keyword evidence="11" id="KW-0833">Ubl conjugation pathway</keyword>
<evidence type="ECO:0000256" key="13">
    <source>
        <dbReference type="ARBA" id="ARBA00022927"/>
    </source>
</evidence>
<keyword evidence="12" id="KW-0862">Zinc</keyword>
<evidence type="ECO:0000313" key="18">
    <source>
        <dbReference type="EMBL" id="CAE7486828.1"/>
    </source>
</evidence>
<comment type="subcellular location">
    <subcellularLocation>
        <location evidence="2">Peroxisome membrane</location>
        <topology evidence="2">Multi-pass membrane protein</topology>
    </subcellularLocation>
</comment>
<evidence type="ECO:0000313" key="19">
    <source>
        <dbReference type="Proteomes" id="UP000649617"/>
    </source>
</evidence>
<keyword evidence="8" id="KW-0812">Transmembrane</keyword>
<comment type="caution">
    <text evidence="18">The sequence shown here is derived from an EMBL/GenBank/DDBJ whole genome shotgun (WGS) entry which is preliminary data.</text>
</comment>
<evidence type="ECO:0000256" key="9">
    <source>
        <dbReference type="ARBA" id="ARBA00022723"/>
    </source>
</evidence>
<feature type="domain" description="Pex N-terminal" evidence="17">
    <location>
        <begin position="27"/>
        <end position="195"/>
    </location>
</feature>
<evidence type="ECO:0000256" key="3">
    <source>
        <dbReference type="ARBA" id="ARBA00004906"/>
    </source>
</evidence>
<keyword evidence="9" id="KW-0479">Metal-binding</keyword>
<evidence type="ECO:0000256" key="11">
    <source>
        <dbReference type="ARBA" id="ARBA00022786"/>
    </source>
</evidence>
<dbReference type="InterPro" id="IPR027417">
    <property type="entry name" value="P-loop_NTPase"/>
</dbReference>
<dbReference type="GO" id="GO:0016558">
    <property type="term" value="P:protein import into peroxisome matrix"/>
    <property type="evidence" value="ECO:0007669"/>
    <property type="project" value="InterPro"/>
</dbReference>
<proteinExistence type="inferred from homology"/>
<organism evidence="18 19">
    <name type="scientific">Symbiodinium pilosum</name>
    <name type="common">Dinoflagellate</name>
    <dbReference type="NCBI Taxonomy" id="2952"/>
    <lineage>
        <taxon>Eukaryota</taxon>
        <taxon>Sar</taxon>
        <taxon>Alveolata</taxon>
        <taxon>Dinophyceae</taxon>
        <taxon>Suessiales</taxon>
        <taxon>Symbiodiniaceae</taxon>
        <taxon>Symbiodinium</taxon>
    </lineage>
</organism>
<evidence type="ECO:0000256" key="15">
    <source>
        <dbReference type="ARBA" id="ARBA00023136"/>
    </source>
</evidence>
<evidence type="ECO:0000256" key="1">
    <source>
        <dbReference type="ARBA" id="ARBA00000900"/>
    </source>
</evidence>